<keyword evidence="3" id="KW-1003">Cell membrane</keyword>
<dbReference type="Gene3D" id="3.40.50.300">
    <property type="entry name" value="P-loop containing nucleotide triphosphate hydrolases"/>
    <property type="match status" value="1"/>
</dbReference>
<evidence type="ECO:0000256" key="2">
    <source>
        <dbReference type="ARBA" id="ARBA00022448"/>
    </source>
</evidence>
<feature type="transmembrane region" description="Helical" evidence="13">
    <location>
        <begin position="130"/>
        <end position="154"/>
    </location>
</feature>
<evidence type="ECO:0000256" key="9">
    <source>
        <dbReference type="ARBA" id="ARBA00023136"/>
    </source>
</evidence>
<dbReference type="GO" id="GO:0016887">
    <property type="term" value="F:ATP hydrolysis activity"/>
    <property type="evidence" value="ECO:0007669"/>
    <property type="project" value="InterPro"/>
</dbReference>
<dbReference type="Proteomes" id="UP000199470">
    <property type="component" value="Unassembled WGS sequence"/>
</dbReference>
<dbReference type="SMART" id="SM00382">
    <property type="entry name" value="AAA"/>
    <property type="match status" value="1"/>
</dbReference>
<keyword evidence="9 13" id="KW-0472">Membrane</keyword>
<dbReference type="SUPFAM" id="SSF52540">
    <property type="entry name" value="P-loop containing nucleoside triphosphate hydrolases"/>
    <property type="match status" value="1"/>
</dbReference>
<dbReference type="InterPro" id="IPR003439">
    <property type="entry name" value="ABC_transporter-like_ATP-bd"/>
</dbReference>
<dbReference type="PANTHER" id="PTHR24221">
    <property type="entry name" value="ATP-BINDING CASSETTE SUB-FAMILY B"/>
    <property type="match status" value="1"/>
</dbReference>
<proteinExistence type="inferred from homology"/>
<dbReference type="Pfam" id="PF00664">
    <property type="entry name" value="ABC_membrane"/>
    <property type="match status" value="1"/>
</dbReference>
<feature type="transmembrane region" description="Helical" evidence="13">
    <location>
        <begin position="209"/>
        <end position="228"/>
    </location>
</feature>
<evidence type="ECO:0000256" key="6">
    <source>
        <dbReference type="ARBA" id="ARBA00022741"/>
    </source>
</evidence>
<dbReference type="InterPro" id="IPR011527">
    <property type="entry name" value="ABC1_TM_dom"/>
</dbReference>
<gene>
    <name evidence="16" type="ORF">SAMN02982985_03292</name>
</gene>
<evidence type="ECO:0000256" key="5">
    <source>
        <dbReference type="ARBA" id="ARBA00022735"/>
    </source>
</evidence>
<dbReference type="NCBIfam" id="TIGR03797">
    <property type="entry name" value="NHLM_micro_ABC2"/>
    <property type="match status" value="1"/>
</dbReference>
<keyword evidence="4 13" id="KW-0812">Transmembrane</keyword>
<keyword evidence="17" id="KW-1185">Reference proteome</keyword>
<keyword evidence="5" id="KW-0354">Hemolysis</keyword>
<keyword evidence="8 13" id="KW-1133">Transmembrane helix</keyword>
<dbReference type="GO" id="GO:0005524">
    <property type="term" value="F:ATP binding"/>
    <property type="evidence" value="ECO:0007669"/>
    <property type="project" value="UniProtKB-KW"/>
</dbReference>
<evidence type="ECO:0000313" key="17">
    <source>
        <dbReference type="Proteomes" id="UP000199470"/>
    </source>
</evidence>
<dbReference type="PROSITE" id="PS50893">
    <property type="entry name" value="ABC_TRANSPORTER_2"/>
    <property type="match status" value="1"/>
</dbReference>
<feature type="domain" description="ABC transmembrane type-1" evidence="15">
    <location>
        <begin position="94"/>
        <end position="376"/>
    </location>
</feature>
<comment type="function">
    <text evidence="10">Involved in the export of calmodulin-sensitive adenylate cyclase-hemolysin (cyclolysin).</text>
</comment>
<dbReference type="GO" id="GO:0031640">
    <property type="term" value="P:killing of cells of another organism"/>
    <property type="evidence" value="ECO:0007669"/>
    <property type="project" value="UniProtKB-KW"/>
</dbReference>
<evidence type="ECO:0000313" key="16">
    <source>
        <dbReference type="EMBL" id="SFM23327.1"/>
    </source>
</evidence>
<feature type="transmembrane region" description="Helical" evidence="13">
    <location>
        <begin position="234"/>
        <end position="253"/>
    </location>
</feature>
<dbReference type="InterPro" id="IPR027417">
    <property type="entry name" value="P-loop_NTPase"/>
</dbReference>
<dbReference type="EMBL" id="FOTW01000015">
    <property type="protein sequence ID" value="SFM23327.1"/>
    <property type="molecule type" value="Genomic_DNA"/>
</dbReference>
<keyword evidence="5" id="KW-0204">Cytolysis</keyword>
<organism evidence="16 17">
    <name type="scientific">Rugamonas rubra</name>
    <dbReference type="NCBI Taxonomy" id="758825"/>
    <lineage>
        <taxon>Bacteria</taxon>
        <taxon>Pseudomonadati</taxon>
        <taxon>Pseudomonadota</taxon>
        <taxon>Betaproteobacteria</taxon>
        <taxon>Burkholderiales</taxon>
        <taxon>Oxalobacteraceae</taxon>
        <taxon>Telluria group</taxon>
        <taxon>Rugamonas</taxon>
    </lineage>
</organism>
<feature type="transmembrane region" description="Helical" evidence="13">
    <location>
        <begin position="360"/>
        <end position="381"/>
    </location>
</feature>
<name>A0A1I4P707_9BURK</name>
<keyword evidence="7 16" id="KW-0067">ATP-binding</keyword>
<evidence type="ECO:0000256" key="13">
    <source>
        <dbReference type="SAM" id="Phobius"/>
    </source>
</evidence>
<evidence type="ECO:0000256" key="11">
    <source>
        <dbReference type="ARBA" id="ARBA00061173"/>
    </source>
</evidence>
<dbReference type="GO" id="GO:0005886">
    <property type="term" value="C:plasma membrane"/>
    <property type="evidence" value="ECO:0007669"/>
    <property type="project" value="UniProtKB-SubCell"/>
</dbReference>
<evidence type="ECO:0000259" key="14">
    <source>
        <dbReference type="PROSITE" id="PS50893"/>
    </source>
</evidence>
<dbReference type="SUPFAM" id="SSF90123">
    <property type="entry name" value="ABC transporter transmembrane region"/>
    <property type="match status" value="1"/>
</dbReference>
<dbReference type="Pfam" id="PF00005">
    <property type="entry name" value="ABC_tran"/>
    <property type="match status" value="1"/>
</dbReference>
<evidence type="ECO:0000256" key="3">
    <source>
        <dbReference type="ARBA" id="ARBA00022475"/>
    </source>
</evidence>
<dbReference type="InterPro" id="IPR036640">
    <property type="entry name" value="ABC1_TM_sf"/>
</dbReference>
<evidence type="ECO:0000259" key="15">
    <source>
        <dbReference type="PROSITE" id="PS50929"/>
    </source>
</evidence>
<dbReference type="STRING" id="758825.SAMN02982985_03292"/>
<feature type="transmembrane region" description="Helical" evidence="13">
    <location>
        <begin position="315"/>
        <end position="340"/>
    </location>
</feature>
<comment type="similarity">
    <text evidence="11">Belongs to the ABC transporter superfamily. Cyclolysin exporter (TC 3.A.1.109.2) family.</text>
</comment>
<dbReference type="InterPro" id="IPR039421">
    <property type="entry name" value="Type_1_exporter"/>
</dbReference>
<evidence type="ECO:0000256" key="12">
    <source>
        <dbReference type="ARBA" id="ARBA00072252"/>
    </source>
</evidence>
<dbReference type="FunFam" id="3.40.50.300:FF:000299">
    <property type="entry name" value="ABC transporter ATP-binding protein/permease"/>
    <property type="match status" value="1"/>
</dbReference>
<dbReference type="PROSITE" id="PS50929">
    <property type="entry name" value="ABC_TM1F"/>
    <property type="match status" value="1"/>
</dbReference>
<dbReference type="Gene3D" id="1.20.1560.10">
    <property type="entry name" value="ABC transporter type 1, transmembrane domain"/>
    <property type="match status" value="1"/>
</dbReference>
<keyword evidence="2" id="KW-0813">Transport</keyword>
<dbReference type="GO" id="GO:0034040">
    <property type="term" value="F:ATPase-coupled lipid transmembrane transporter activity"/>
    <property type="evidence" value="ECO:0007669"/>
    <property type="project" value="TreeGrafter"/>
</dbReference>
<evidence type="ECO:0000256" key="10">
    <source>
        <dbReference type="ARBA" id="ARBA00055355"/>
    </source>
</evidence>
<keyword evidence="6" id="KW-0547">Nucleotide-binding</keyword>
<feature type="domain" description="ABC transporter" evidence="14">
    <location>
        <begin position="408"/>
        <end position="641"/>
    </location>
</feature>
<dbReference type="InterPro" id="IPR022515">
    <property type="entry name" value="NHPM_micro_ABC2"/>
</dbReference>
<sequence length="644" mass="67883">MRRRRVALKGAWWRADHGHLLGFLADGQSPVALLRGAGGYTLQQPGGAARPLTAELAAGLAPFAFLFYRGFGAAAVELRDMLRFGAAGQLRELLLVAATGVAGGLLGMLTPLATGMLFDSVIPGAERGQLLQLTLMLLAAAFGAAMFALTQGFAMLRVEGRMDSAVQSAVWDRLLRLPTGFFRDYTAGDLAARAGGINSMRQILSGHTLHTLLSAVFALFNLVLLFYYNSKLALLAVALVAVALVFSVGAARLRLRHARALAAVEGRIAGLVFQLLGGIAKLRTTGAEGRAFANWARLYAQQQEHQFKAAMLNSAVAVFNSVFPTLSSMAIFFTIAALLAAEQGFSTGSFLAFNAAFGGFLGAMLGASAALASVLGVVPLYERAKPILRGATEVGQGRAQPGRLQGRIELNQVCFSYAADGPRILDEVTLRIEAGEFVALVGASGSGKSTLLRLLLGFEAPASGAVYYDDRDLAGLDLGAVRRQLGVVLQNGQLLAGDIFTNIIGAASALTLDDAWLAAAQAGIADDIRAMPMGMHTMVNDGGGTLSGGQRQRLLIARAIVNRPRILLFDEATSALDNRAQQMVSDSLDGLSATRVVVAHRLSTVVNADRILVMERGRVVESGSYTALLALGGRFSALAQRQIV</sequence>
<dbReference type="PROSITE" id="PS00211">
    <property type="entry name" value="ABC_TRANSPORTER_1"/>
    <property type="match status" value="1"/>
</dbReference>
<accession>A0A1I4P707</accession>
<evidence type="ECO:0000256" key="1">
    <source>
        <dbReference type="ARBA" id="ARBA00004651"/>
    </source>
</evidence>
<evidence type="ECO:0000256" key="8">
    <source>
        <dbReference type="ARBA" id="ARBA00022989"/>
    </source>
</evidence>
<evidence type="ECO:0000256" key="4">
    <source>
        <dbReference type="ARBA" id="ARBA00022692"/>
    </source>
</evidence>
<dbReference type="PANTHER" id="PTHR24221:SF654">
    <property type="entry name" value="ATP-BINDING CASSETTE SUB-FAMILY B MEMBER 6"/>
    <property type="match status" value="1"/>
</dbReference>
<comment type="subcellular location">
    <subcellularLocation>
        <location evidence="1">Cell membrane</location>
        <topology evidence="1">Multi-pass membrane protein</topology>
    </subcellularLocation>
</comment>
<feature type="transmembrane region" description="Helical" evidence="13">
    <location>
        <begin position="93"/>
        <end position="118"/>
    </location>
</feature>
<dbReference type="InterPro" id="IPR017871">
    <property type="entry name" value="ABC_transporter-like_CS"/>
</dbReference>
<dbReference type="InterPro" id="IPR003593">
    <property type="entry name" value="AAA+_ATPase"/>
</dbReference>
<dbReference type="AlphaFoldDB" id="A0A1I4P707"/>
<protein>
    <recommendedName>
        <fullName evidence="12">Cyclolysin secretion/processing ATP-binding protein CyaB</fullName>
    </recommendedName>
</protein>
<evidence type="ECO:0000256" key="7">
    <source>
        <dbReference type="ARBA" id="ARBA00022840"/>
    </source>
</evidence>
<reference evidence="16 17" key="1">
    <citation type="submission" date="2016-10" db="EMBL/GenBank/DDBJ databases">
        <authorList>
            <person name="de Groot N.N."/>
        </authorList>
    </citation>
    <scope>NUCLEOTIDE SEQUENCE [LARGE SCALE GENOMIC DNA]</scope>
    <source>
        <strain evidence="16 17">ATCC 43154</strain>
    </source>
</reference>
<dbReference type="GO" id="GO:0140359">
    <property type="term" value="F:ABC-type transporter activity"/>
    <property type="evidence" value="ECO:0007669"/>
    <property type="project" value="InterPro"/>
</dbReference>